<evidence type="ECO:0000256" key="6">
    <source>
        <dbReference type="ARBA" id="ARBA00023082"/>
    </source>
</evidence>
<keyword evidence="5" id="KW-0805">Transcription regulation</keyword>
<dbReference type="Pfam" id="PF00309">
    <property type="entry name" value="Sigma54_AID"/>
    <property type="match status" value="1"/>
</dbReference>
<dbReference type="PIRSF" id="PIRSF000774">
    <property type="entry name" value="RpoN"/>
    <property type="match status" value="1"/>
</dbReference>
<keyword evidence="12" id="KW-1185">Reference proteome</keyword>
<name>A0ABS4S6M4_9BACI</name>
<dbReference type="EMBL" id="JAGIKX010000003">
    <property type="protein sequence ID" value="MBP2256711.1"/>
    <property type="molecule type" value="Genomic_DNA"/>
</dbReference>
<dbReference type="InterPro" id="IPR007046">
    <property type="entry name" value="RNA_pol_sigma_54_core-bd"/>
</dbReference>
<feature type="domain" description="RNA polymerase sigma factor 54 DNA-binding" evidence="9">
    <location>
        <begin position="281"/>
        <end position="439"/>
    </location>
</feature>
<sequence length="442" mass="50817">MQLGLVQKQTMNLVMTTELRQAIALLQYSTIDLSQFIQEQAMENPLIELEDKPADIHVEERYEPVFTRSGNSSDDETVSPLDFIKSESNGLWEDLLEQAQFLNVSKEERLILHYLILNLDDNGYLQITTSEVAQQLKISQEKAEKSIQTLQQLEPIGVGARNLQECLLLQAKAYYPDEPIICEIITDHLELLGNKKWQELSRLLNISLTKIKKVADCIQTLDPKPCSGMSNPSPANYLYPDILIDKENEKYIVSLNDSYLPKMNVNQEYMNLINNKNETSKYVSDQYKRFMWLVNSIEQRRTTILKITKVIVEKQRSFLENGLSSLQAMTMKEVADEIDMHESTVSRATSNKVIRTPAGSFEMSQLFSSKLGKSDGNNASSTRVKFLLKQYIDEEDKRKPYSDQKIADYFKKKNGITISRRTVAKYREELKILSSAKRKEII</sequence>
<comment type="similarity">
    <text evidence="1">Belongs to the sigma-54 factor family.</text>
</comment>
<evidence type="ECO:0000256" key="2">
    <source>
        <dbReference type="ARBA" id="ARBA00022478"/>
    </source>
</evidence>
<proteinExistence type="inferred from homology"/>
<keyword evidence="4" id="KW-0548">Nucleotidyltransferase</keyword>
<evidence type="ECO:0000256" key="5">
    <source>
        <dbReference type="ARBA" id="ARBA00023015"/>
    </source>
</evidence>
<dbReference type="Pfam" id="PF04963">
    <property type="entry name" value="Sigma54_CBD"/>
    <property type="match status" value="1"/>
</dbReference>
<dbReference type="RefSeq" id="WP_226370705.1">
    <property type="nucleotide sequence ID" value="NZ_JAGIKX010000003.1"/>
</dbReference>
<comment type="caution">
    <text evidence="11">The sequence shown here is derived from an EMBL/GenBank/DDBJ whole genome shotgun (WGS) entry which is preliminary data.</text>
</comment>
<evidence type="ECO:0000256" key="3">
    <source>
        <dbReference type="ARBA" id="ARBA00022679"/>
    </source>
</evidence>
<dbReference type="PROSITE" id="PS00718">
    <property type="entry name" value="SIGMA54_2"/>
    <property type="match status" value="1"/>
</dbReference>
<dbReference type="Gene3D" id="1.10.10.1330">
    <property type="entry name" value="RNA polymerase sigma-54 factor, core-binding domain"/>
    <property type="match status" value="1"/>
</dbReference>
<protein>
    <submittedName>
        <fullName evidence="11">RNA polymerase sigma-54 factor</fullName>
    </submittedName>
</protein>
<keyword evidence="7" id="KW-0238">DNA-binding</keyword>
<dbReference type="InterPro" id="IPR038709">
    <property type="entry name" value="RpoN_core-bd_sf"/>
</dbReference>
<evidence type="ECO:0000256" key="1">
    <source>
        <dbReference type="ARBA" id="ARBA00008798"/>
    </source>
</evidence>
<gene>
    <name evidence="11" type="ORF">J2Z81_000653</name>
</gene>
<dbReference type="PRINTS" id="PR00045">
    <property type="entry name" value="SIGMA54FCT"/>
</dbReference>
<keyword evidence="2" id="KW-0240">DNA-directed RNA polymerase</keyword>
<keyword evidence="3" id="KW-0808">Transferase</keyword>
<dbReference type="InterPro" id="IPR000394">
    <property type="entry name" value="RNA_pol_sigma_54"/>
</dbReference>
<evidence type="ECO:0000259" key="9">
    <source>
        <dbReference type="Pfam" id="PF04552"/>
    </source>
</evidence>
<dbReference type="Gene3D" id="1.10.10.60">
    <property type="entry name" value="Homeodomain-like"/>
    <property type="match status" value="1"/>
</dbReference>
<accession>A0ABS4S6M4</accession>
<dbReference type="Proteomes" id="UP001519294">
    <property type="component" value="Unassembled WGS sequence"/>
</dbReference>
<dbReference type="NCBIfam" id="TIGR02395">
    <property type="entry name" value="rpoN_sigma"/>
    <property type="match status" value="1"/>
</dbReference>
<evidence type="ECO:0000313" key="12">
    <source>
        <dbReference type="Proteomes" id="UP001519294"/>
    </source>
</evidence>
<dbReference type="PROSITE" id="PS50044">
    <property type="entry name" value="SIGMA54_3"/>
    <property type="match status" value="1"/>
</dbReference>
<evidence type="ECO:0000256" key="7">
    <source>
        <dbReference type="ARBA" id="ARBA00023125"/>
    </source>
</evidence>
<organism evidence="11 12">
    <name type="scientific">Virgibacillus alimentarius</name>
    <dbReference type="NCBI Taxonomy" id="698769"/>
    <lineage>
        <taxon>Bacteria</taxon>
        <taxon>Bacillati</taxon>
        <taxon>Bacillota</taxon>
        <taxon>Bacilli</taxon>
        <taxon>Bacillales</taxon>
        <taxon>Bacillaceae</taxon>
        <taxon>Virgibacillus</taxon>
    </lineage>
</organism>
<keyword evidence="8" id="KW-0804">Transcription</keyword>
<evidence type="ECO:0000313" key="11">
    <source>
        <dbReference type="EMBL" id="MBP2256711.1"/>
    </source>
</evidence>
<feature type="domain" description="RNA polymerase sigma factor 54 core-binding" evidence="10">
    <location>
        <begin position="85"/>
        <end position="269"/>
    </location>
</feature>
<evidence type="ECO:0000256" key="8">
    <source>
        <dbReference type="ARBA" id="ARBA00023163"/>
    </source>
</evidence>
<evidence type="ECO:0000256" key="4">
    <source>
        <dbReference type="ARBA" id="ARBA00022695"/>
    </source>
</evidence>
<dbReference type="PANTHER" id="PTHR32248:SF4">
    <property type="entry name" value="RNA POLYMERASE SIGMA-54 FACTOR"/>
    <property type="match status" value="1"/>
</dbReference>
<dbReference type="InterPro" id="IPR007634">
    <property type="entry name" value="RNA_pol_sigma_54_DNA-bd"/>
</dbReference>
<reference evidence="11 12" key="1">
    <citation type="submission" date="2021-03" db="EMBL/GenBank/DDBJ databases">
        <title>Genomic Encyclopedia of Type Strains, Phase IV (KMG-IV): sequencing the most valuable type-strain genomes for metagenomic binning, comparative biology and taxonomic classification.</title>
        <authorList>
            <person name="Goeker M."/>
        </authorList>
    </citation>
    <scope>NUCLEOTIDE SEQUENCE [LARGE SCALE GENOMIC DNA]</scope>
    <source>
        <strain evidence="11 12">DSM 25790</strain>
    </source>
</reference>
<keyword evidence="6" id="KW-0731">Sigma factor</keyword>
<dbReference type="Pfam" id="PF04552">
    <property type="entry name" value="Sigma54_DBD"/>
    <property type="match status" value="1"/>
</dbReference>
<evidence type="ECO:0000259" key="10">
    <source>
        <dbReference type="Pfam" id="PF04963"/>
    </source>
</evidence>
<dbReference type="PANTHER" id="PTHR32248">
    <property type="entry name" value="RNA POLYMERASE SIGMA-54 FACTOR"/>
    <property type="match status" value="1"/>
</dbReference>